<evidence type="ECO:0000256" key="2">
    <source>
        <dbReference type="ARBA" id="ARBA00023239"/>
    </source>
</evidence>
<dbReference type="AlphaFoldDB" id="A0A212U588"/>
<evidence type="ECO:0000313" key="4">
    <source>
        <dbReference type="EMBL" id="SNC73418.1"/>
    </source>
</evidence>
<keyword evidence="5" id="KW-1185">Reference proteome</keyword>
<organism evidence="4 5">
    <name type="scientific">Kytococcus aerolatus</name>
    <dbReference type="NCBI Taxonomy" id="592308"/>
    <lineage>
        <taxon>Bacteria</taxon>
        <taxon>Bacillati</taxon>
        <taxon>Actinomycetota</taxon>
        <taxon>Actinomycetes</taxon>
        <taxon>Micrococcales</taxon>
        <taxon>Kytococcaceae</taxon>
        <taxon>Kytococcus</taxon>
    </lineage>
</organism>
<dbReference type="InterPro" id="IPR051466">
    <property type="entry name" value="D-amino_acid_metab_enzyme"/>
</dbReference>
<dbReference type="InterPro" id="IPR042208">
    <property type="entry name" value="D-ser_dehydrat-like_sf"/>
</dbReference>
<dbReference type="RefSeq" id="WP_088818943.1">
    <property type="nucleotide sequence ID" value="NZ_FYEZ01000003.1"/>
</dbReference>
<dbReference type="Proteomes" id="UP000198122">
    <property type="component" value="Unassembled WGS sequence"/>
</dbReference>
<dbReference type="EMBL" id="FYEZ01000003">
    <property type="protein sequence ID" value="SNC73418.1"/>
    <property type="molecule type" value="Genomic_DNA"/>
</dbReference>
<protein>
    <submittedName>
        <fullName evidence="4">D-serine deaminase, pyridoxal phosphate-dependent</fullName>
    </submittedName>
</protein>
<comment type="similarity">
    <text evidence="1">Belongs to the DSD1 family.</text>
</comment>
<dbReference type="PANTHER" id="PTHR28004:SF2">
    <property type="entry name" value="D-SERINE DEHYDRATASE"/>
    <property type="match status" value="1"/>
</dbReference>
<sequence>MSTLPTSRPSTPFAVVDRDRLQANIDRVARLAADRGQALRPHAKTHKCPQIAALQLEAGASGLTVATLGEAEVFADAGCTDLLIAYPVWWDADRAGRVAQLAARVRLAVGVDSVEAVQHLASLLGTAPGRPLAAPISPPTLPELVVEVDCGHHRSGCAPQDAGAVARAGVEAGFVVRGVFAFPGHSYTPTGREEVAEQEARDLAVAADSLRGAGILEPWVSGGSTPTVEHEGHGFDEVRPGVYVMGDAQQWELGTCSPADIALTVHATVVSHAGGRLVLDAGSKALGADRAGWATGFGRLLDHPEARIELLSEHHAVAVMSEGTELPPLGTEVRVVPNHACNAVNLTDELWVEVDGRLVESWPVAARGLNA</sequence>
<evidence type="ECO:0000256" key="1">
    <source>
        <dbReference type="ARBA" id="ARBA00005323"/>
    </source>
</evidence>
<accession>A0A212U588</accession>
<dbReference type="OrthoDB" id="9811417at2"/>
<feature type="domain" description="D-serine dehydratase-like" evidence="3">
    <location>
        <begin position="262"/>
        <end position="355"/>
    </location>
</feature>
<dbReference type="GO" id="GO:0036088">
    <property type="term" value="P:D-serine catabolic process"/>
    <property type="evidence" value="ECO:0007669"/>
    <property type="project" value="TreeGrafter"/>
</dbReference>
<name>A0A212U588_9MICO</name>
<evidence type="ECO:0000259" key="3">
    <source>
        <dbReference type="SMART" id="SM01119"/>
    </source>
</evidence>
<dbReference type="PANTHER" id="PTHR28004">
    <property type="entry name" value="ZGC:162816-RELATED"/>
    <property type="match status" value="1"/>
</dbReference>
<dbReference type="SUPFAM" id="SSF51419">
    <property type="entry name" value="PLP-binding barrel"/>
    <property type="match status" value="1"/>
</dbReference>
<dbReference type="Gene3D" id="3.20.20.10">
    <property type="entry name" value="Alanine racemase"/>
    <property type="match status" value="1"/>
</dbReference>
<keyword evidence="2" id="KW-0456">Lyase</keyword>
<reference evidence="4 5" key="1">
    <citation type="submission" date="2017-06" db="EMBL/GenBank/DDBJ databases">
        <authorList>
            <person name="Kim H.J."/>
            <person name="Triplett B.A."/>
        </authorList>
    </citation>
    <scope>NUCLEOTIDE SEQUENCE [LARGE SCALE GENOMIC DNA]</scope>
    <source>
        <strain evidence="4 5">DSM 22179</strain>
    </source>
</reference>
<dbReference type="InterPro" id="IPR029066">
    <property type="entry name" value="PLP-binding_barrel"/>
</dbReference>
<dbReference type="InterPro" id="IPR026956">
    <property type="entry name" value="D-ser_dehydrat-like_dom"/>
</dbReference>
<dbReference type="InterPro" id="IPR001608">
    <property type="entry name" value="Ala_racemase_N"/>
</dbReference>
<dbReference type="GO" id="GO:0008721">
    <property type="term" value="F:D-serine ammonia-lyase activity"/>
    <property type="evidence" value="ECO:0007669"/>
    <property type="project" value="TreeGrafter"/>
</dbReference>
<evidence type="ECO:0000313" key="5">
    <source>
        <dbReference type="Proteomes" id="UP000198122"/>
    </source>
</evidence>
<dbReference type="Gene3D" id="2.40.37.20">
    <property type="entry name" value="D-serine dehydratase-like domain"/>
    <property type="match status" value="1"/>
</dbReference>
<dbReference type="Pfam" id="PF14031">
    <property type="entry name" value="D-ser_dehydrat"/>
    <property type="match status" value="1"/>
</dbReference>
<proteinExistence type="inferred from homology"/>
<gene>
    <name evidence="4" type="ORF">SAMN05445756_1955</name>
</gene>
<dbReference type="SMART" id="SM01119">
    <property type="entry name" value="D-ser_dehydrat"/>
    <property type="match status" value="1"/>
</dbReference>
<dbReference type="Pfam" id="PF01168">
    <property type="entry name" value="Ala_racemase_N"/>
    <property type="match status" value="1"/>
</dbReference>